<organism evidence="1 2">
    <name type="scientific">Anisodus tanguticus</name>
    <dbReference type="NCBI Taxonomy" id="243964"/>
    <lineage>
        <taxon>Eukaryota</taxon>
        <taxon>Viridiplantae</taxon>
        <taxon>Streptophyta</taxon>
        <taxon>Embryophyta</taxon>
        <taxon>Tracheophyta</taxon>
        <taxon>Spermatophyta</taxon>
        <taxon>Magnoliopsida</taxon>
        <taxon>eudicotyledons</taxon>
        <taxon>Gunneridae</taxon>
        <taxon>Pentapetalae</taxon>
        <taxon>asterids</taxon>
        <taxon>lamiids</taxon>
        <taxon>Solanales</taxon>
        <taxon>Solanaceae</taxon>
        <taxon>Solanoideae</taxon>
        <taxon>Hyoscyameae</taxon>
        <taxon>Anisodus</taxon>
    </lineage>
</organism>
<evidence type="ECO:0000313" key="2">
    <source>
        <dbReference type="Proteomes" id="UP001291623"/>
    </source>
</evidence>
<comment type="caution">
    <text evidence="1">The sequence shown here is derived from an EMBL/GenBank/DDBJ whole genome shotgun (WGS) entry which is preliminary data.</text>
</comment>
<protein>
    <submittedName>
        <fullName evidence="1">Uncharacterized protein</fullName>
    </submittedName>
</protein>
<dbReference type="AlphaFoldDB" id="A0AAE1S4D0"/>
<sequence>MSLRFLRPKIPKRTLTCSAHASLIQSIWVWKFHKLNSREAVDVHGYIPERVVNSVPLKRNFKDINNKIIAMGWKKVYDQSGSANIDRVLELYANFDQQRYLKIEYLAIAIQKQWTNYKDIREMLCVLISKAKWSRYDGKYQRHKCLRMSNFYREELAHPLENVFDPIDSMVDISKVMAPRQSEKHNLTPTEERAGQSTLLSQMQKMLVIHGEHMRLDYSSVYVDAPHTVYSKALLGEDANLPDDEDVCSVDLMHAD</sequence>
<gene>
    <name evidence="1" type="ORF">RND71_018539</name>
</gene>
<proteinExistence type="predicted"/>
<dbReference type="EMBL" id="JAVYJV010000009">
    <property type="protein sequence ID" value="KAK4363298.1"/>
    <property type="molecule type" value="Genomic_DNA"/>
</dbReference>
<accession>A0AAE1S4D0</accession>
<dbReference type="Proteomes" id="UP001291623">
    <property type="component" value="Unassembled WGS sequence"/>
</dbReference>
<name>A0AAE1S4D0_9SOLA</name>
<evidence type="ECO:0000313" key="1">
    <source>
        <dbReference type="EMBL" id="KAK4363298.1"/>
    </source>
</evidence>
<reference evidence="1" key="1">
    <citation type="submission" date="2023-12" db="EMBL/GenBank/DDBJ databases">
        <title>Genome assembly of Anisodus tanguticus.</title>
        <authorList>
            <person name="Wang Y.-J."/>
        </authorList>
    </citation>
    <scope>NUCLEOTIDE SEQUENCE</scope>
    <source>
        <strain evidence="1">KB-2021</strain>
        <tissue evidence="1">Leaf</tissue>
    </source>
</reference>
<keyword evidence="2" id="KW-1185">Reference proteome</keyword>